<dbReference type="SUPFAM" id="SSF51735">
    <property type="entry name" value="NAD(P)-binding Rossmann-fold domains"/>
    <property type="match status" value="1"/>
</dbReference>
<dbReference type="InterPro" id="IPR020904">
    <property type="entry name" value="Sc_DH/Rdtase_CS"/>
</dbReference>
<dbReference type="InterPro" id="IPR002347">
    <property type="entry name" value="SDR_fam"/>
</dbReference>
<comment type="caution">
    <text evidence="3">The sequence shown here is derived from an EMBL/GenBank/DDBJ whole genome shotgun (WGS) entry which is preliminary data.</text>
</comment>
<dbReference type="RefSeq" id="WP_203808568.1">
    <property type="nucleotide sequence ID" value="NZ_BAAAQE010000047.1"/>
</dbReference>
<reference evidence="3 4" key="1">
    <citation type="submission" date="2021-01" db="EMBL/GenBank/DDBJ databases">
        <title>Whole genome shotgun sequence of Actinoplanes couchii NBRC 106145.</title>
        <authorList>
            <person name="Komaki H."/>
            <person name="Tamura T."/>
        </authorList>
    </citation>
    <scope>NUCLEOTIDE SEQUENCE [LARGE SCALE GENOMIC DNA]</scope>
    <source>
        <strain evidence="3 4">NBRC 106145</strain>
    </source>
</reference>
<evidence type="ECO:0000313" key="3">
    <source>
        <dbReference type="EMBL" id="GID61013.1"/>
    </source>
</evidence>
<accession>A0ABQ3XR85</accession>
<dbReference type="PANTHER" id="PTHR24320">
    <property type="entry name" value="RETINOL DEHYDROGENASE"/>
    <property type="match status" value="1"/>
</dbReference>
<dbReference type="PANTHER" id="PTHR24320:SF148">
    <property type="entry name" value="NAD(P)-BINDING ROSSMANN-FOLD SUPERFAMILY PROTEIN"/>
    <property type="match status" value="1"/>
</dbReference>
<evidence type="ECO:0000256" key="2">
    <source>
        <dbReference type="ARBA" id="ARBA00023002"/>
    </source>
</evidence>
<evidence type="ECO:0000256" key="1">
    <source>
        <dbReference type="ARBA" id="ARBA00006484"/>
    </source>
</evidence>
<dbReference type="InterPro" id="IPR036291">
    <property type="entry name" value="NAD(P)-bd_dom_sf"/>
</dbReference>
<dbReference type="Gene3D" id="3.40.50.720">
    <property type="entry name" value="NAD(P)-binding Rossmann-like Domain"/>
    <property type="match status" value="1"/>
</dbReference>
<keyword evidence="4" id="KW-1185">Reference proteome</keyword>
<proteinExistence type="inferred from homology"/>
<comment type="similarity">
    <text evidence="1">Belongs to the short-chain dehydrogenases/reductases (SDR) family.</text>
</comment>
<protein>
    <submittedName>
        <fullName evidence="3">Oxidoreductase</fullName>
    </submittedName>
</protein>
<dbReference type="PRINTS" id="PR00081">
    <property type="entry name" value="GDHRDH"/>
</dbReference>
<gene>
    <name evidence="3" type="ORF">Aco03nite_094170</name>
</gene>
<name>A0ABQ3XR85_9ACTN</name>
<organism evidence="3 4">
    <name type="scientific">Actinoplanes couchii</name>
    <dbReference type="NCBI Taxonomy" id="403638"/>
    <lineage>
        <taxon>Bacteria</taxon>
        <taxon>Bacillati</taxon>
        <taxon>Actinomycetota</taxon>
        <taxon>Actinomycetes</taxon>
        <taxon>Micromonosporales</taxon>
        <taxon>Micromonosporaceae</taxon>
        <taxon>Actinoplanes</taxon>
    </lineage>
</organism>
<dbReference type="Pfam" id="PF00106">
    <property type="entry name" value="adh_short"/>
    <property type="match status" value="1"/>
</dbReference>
<evidence type="ECO:0000313" key="4">
    <source>
        <dbReference type="Proteomes" id="UP000612282"/>
    </source>
</evidence>
<sequence length="296" mass="31003">MTLTATEVLTGIDLTGRRMIVTGGTSGIGLETARALSAAGADVTVTARRPLHLAGLRVVTLDLTDLDAVRAFTTGWDGPLHALVANAGVMAIPERRLSPAGWELQLATNFLGHFALATGLHTHLRAAGDARVAIVSSGAQLRSGVDFEDINFQRRPYDPWTAYAQSKAAGVLLAVEIAKRWAPDGVVANAANPGRIHTNLQRHVDAATMRAMGAMDESGNLLHPAGFKTPQQGAAPATMLAAAPVPGNVTGRYFEEDRHEATVVPGGPDAESGVASWSMDPAAATRLWDLAERAIG</sequence>
<keyword evidence="2" id="KW-0560">Oxidoreductase</keyword>
<dbReference type="PROSITE" id="PS00061">
    <property type="entry name" value="ADH_SHORT"/>
    <property type="match status" value="1"/>
</dbReference>
<dbReference type="EMBL" id="BOMG01000117">
    <property type="protein sequence ID" value="GID61013.1"/>
    <property type="molecule type" value="Genomic_DNA"/>
</dbReference>
<dbReference type="Proteomes" id="UP000612282">
    <property type="component" value="Unassembled WGS sequence"/>
</dbReference>